<reference evidence="1" key="1">
    <citation type="journal article" date="2020" name="Stud. Mycol.">
        <title>101 Dothideomycetes genomes: a test case for predicting lifestyles and emergence of pathogens.</title>
        <authorList>
            <person name="Haridas S."/>
            <person name="Albert R."/>
            <person name="Binder M."/>
            <person name="Bloem J."/>
            <person name="Labutti K."/>
            <person name="Salamov A."/>
            <person name="Andreopoulos B."/>
            <person name="Baker S."/>
            <person name="Barry K."/>
            <person name="Bills G."/>
            <person name="Bluhm B."/>
            <person name="Cannon C."/>
            <person name="Castanera R."/>
            <person name="Culley D."/>
            <person name="Daum C."/>
            <person name="Ezra D."/>
            <person name="Gonzalez J."/>
            <person name="Henrissat B."/>
            <person name="Kuo A."/>
            <person name="Liang C."/>
            <person name="Lipzen A."/>
            <person name="Lutzoni F."/>
            <person name="Magnuson J."/>
            <person name="Mondo S."/>
            <person name="Nolan M."/>
            <person name="Ohm R."/>
            <person name="Pangilinan J."/>
            <person name="Park H.-J."/>
            <person name="Ramirez L."/>
            <person name="Alfaro M."/>
            <person name="Sun H."/>
            <person name="Tritt A."/>
            <person name="Yoshinaga Y."/>
            <person name="Zwiers L.-H."/>
            <person name="Turgeon B."/>
            <person name="Goodwin S."/>
            <person name="Spatafora J."/>
            <person name="Crous P."/>
            <person name="Grigoriev I."/>
        </authorList>
    </citation>
    <scope>NUCLEOTIDE SEQUENCE</scope>
    <source>
        <strain evidence="1">CBS 175.79</strain>
    </source>
</reference>
<protein>
    <submittedName>
        <fullName evidence="1">Uncharacterized protein</fullName>
    </submittedName>
</protein>
<dbReference type="Proteomes" id="UP000799778">
    <property type="component" value="Unassembled WGS sequence"/>
</dbReference>
<sequence length="150" mass="17343">MVPSITSDVVHDIRRSQKEIVIACFESCVSQRGQTKISGSEKFFISFTWIASEDVWKLSSPCSTYPLWRMIRHFKFTQMWEIIVDPIHSWYGYVGCNMLAGEPERQSPMNPQHALRKFRMIDQASIILPSRPANGQVSQMHTLIYSPFQS</sequence>
<name>A0A6A5XLF1_9PLEO</name>
<dbReference type="RefSeq" id="XP_033382018.1">
    <property type="nucleotide sequence ID" value="XM_033522302.1"/>
</dbReference>
<gene>
    <name evidence="1" type="ORF">BU24DRAFT_243149</name>
</gene>
<evidence type="ECO:0000313" key="2">
    <source>
        <dbReference type="Proteomes" id="UP000799778"/>
    </source>
</evidence>
<evidence type="ECO:0000313" key="1">
    <source>
        <dbReference type="EMBL" id="KAF2013679.1"/>
    </source>
</evidence>
<dbReference type="AlphaFoldDB" id="A0A6A5XLF1"/>
<organism evidence="1 2">
    <name type="scientific">Aaosphaeria arxii CBS 175.79</name>
    <dbReference type="NCBI Taxonomy" id="1450172"/>
    <lineage>
        <taxon>Eukaryota</taxon>
        <taxon>Fungi</taxon>
        <taxon>Dikarya</taxon>
        <taxon>Ascomycota</taxon>
        <taxon>Pezizomycotina</taxon>
        <taxon>Dothideomycetes</taxon>
        <taxon>Pleosporomycetidae</taxon>
        <taxon>Pleosporales</taxon>
        <taxon>Pleosporales incertae sedis</taxon>
        <taxon>Aaosphaeria</taxon>
    </lineage>
</organism>
<dbReference type="GeneID" id="54279699"/>
<dbReference type="EMBL" id="ML978071">
    <property type="protein sequence ID" value="KAF2013679.1"/>
    <property type="molecule type" value="Genomic_DNA"/>
</dbReference>
<accession>A0A6A5XLF1</accession>
<keyword evidence="2" id="KW-1185">Reference proteome</keyword>
<proteinExistence type="predicted"/>